<sequence length="335" mass="37251">MEGRMYESQPQHLLDLQDSTGFGADPKSWLSGDDLSRTFSSLSAAAAASSATGGVDPVLFNDLVEMVPLVQSLIDQKSNSSFTRRGSVIYTKKPSREALYKKTAGKGATLPTKKPRDQGDRNAANSQDTEDLSVSSRLLLSEKDREELVALRDQVEDLKRQLSEKDELLESAEHVKNEMASVQTKYEELKSEAAEKDSLVKSTQLQLSDAKVKLADKQAALEKLQWEAMTSNKKVERLQEDLDKVQGEISSFMLLIEGLTRNDSAISPGDYEDNFLYPIDQNHEIDDEMDMQELEDARAAYITAVAATKELRNEESILAAARARFHLQSLVSQQS</sequence>
<evidence type="ECO:0000256" key="2">
    <source>
        <dbReference type="SAM" id="MobiDB-lite"/>
    </source>
</evidence>
<feature type="region of interest" description="Disordered" evidence="2">
    <location>
        <begin position="100"/>
        <end position="137"/>
    </location>
</feature>
<gene>
    <name evidence="3" type="ORF">SASPL_149571</name>
</gene>
<dbReference type="InterPro" id="IPR040289">
    <property type="entry name" value="MBP2C"/>
</dbReference>
<evidence type="ECO:0000256" key="1">
    <source>
        <dbReference type="SAM" id="Coils"/>
    </source>
</evidence>
<feature type="compositionally biased region" description="Polar residues" evidence="2">
    <location>
        <begin position="123"/>
        <end position="137"/>
    </location>
</feature>
<evidence type="ECO:0008006" key="5">
    <source>
        <dbReference type="Google" id="ProtNLM"/>
    </source>
</evidence>
<dbReference type="GO" id="GO:0010497">
    <property type="term" value="P:plasmodesmata-mediated intercellular transport"/>
    <property type="evidence" value="ECO:0007669"/>
    <property type="project" value="InterPro"/>
</dbReference>
<organism evidence="3">
    <name type="scientific">Salvia splendens</name>
    <name type="common">Scarlet sage</name>
    <dbReference type="NCBI Taxonomy" id="180675"/>
    <lineage>
        <taxon>Eukaryota</taxon>
        <taxon>Viridiplantae</taxon>
        <taxon>Streptophyta</taxon>
        <taxon>Embryophyta</taxon>
        <taxon>Tracheophyta</taxon>
        <taxon>Spermatophyta</taxon>
        <taxon>Magnoliopsida</taxon>
        <taxon>eudicotyledons</taxon>
        <taxon>Gunneridae</taxon>
        <taxon>Pentapetalae</taxon>
        <taxon>asterids</taxon>
        <taxon>lamiids</taxon>
        <taxon>Lamiales</taxon>
        <taxon>Lamiaceae</taxon>
        <taxon>Nepetoideae</taxon>
        <taxon>Mentheae</taxon>
        <taxon>Salviinae</taxon>
        <taxon>Salvia</taxon>
        <taxon>Salvia subgen. Calosphace</taxon>
        <taxon>core Calosphace</taxon>
    </lineage>
</organism>
<reference evidence="3" key="1">
    <citation type="submission" date="2018-01" db="EMBL/GenBank/DDBJ databases">
        <authorList>
            <person name="Mao J.F."/>
        </authorList>
    </citation>
    <scope>NUCLEOTIDE SEQUENCE</scope>
    <source>
        <strain evidence="3">Huo1</strain>
        <tissue evidence="3">Leaf</tissue>
    </source>
</reference>
<name>A0A8X8Z4S8_SALSN</name>
<reference evidence="3" key="2">
    <citation type="submission" date="2020-08" db="EMBL/GenBank/DDBJ databases">
        <title>Plant Genome Project.</title>
        <authorList>
            <person name="Zhang R.-G."/>
        </authorList>
    </citation>
    <scope>NUCLEOTIDE SEQUENCE</scope>
    <source>
        <strain evidence="3">Huo1</strain>
        <tissue evidence="3">Leaf</tissue>
    </source>
</reference>
<dbReference type="EMBL" id="PNBA02000019">
    <property type="protein sequence ID" value="KAG6391811.1"/>
    <property type="molecule type" value="Genomic_DNA"/>
</dbReference>
<evidence type="ECO:0000313" key="3">
    <source>
        <dbReference type="EMBL" id="KAG6391811.1"/>
    </source>
</evidence>
<keyword evidence="1" id="KW-0175">Coiled coil</keyword>
<proteinExistence type="predicted"/>
<feature type="coiled-coil region" evidence="1">
    <location>
        <begin position="141"/>
        <end position="248"/>
    </location>
</feature>
<dbReference type="Proteomes" id="UP000298416">
    <property type="component" value="Unassembled WGS sequence"/>
</dbReference>
<dbReference type="PANTHER" id="PTHR35502">
    <property type="entry name" value="PROTEIN MICROTUBULE BINDING PROTEIN 2C"/>
    <property type="match status" value="1"/>
</dbReference>
<dbReference type="AlphaFoldDB" id="A0A8X8Z4S8"/>
<keyword evidence="4" id="KW-1185">Reference proteome</keyword>
<accession>A0A8X8Z4S8</accession>
<dbReference type="PANTHER" id="PTHR35502:SF2">
    <property type="entry name" value="PROTEIN MICROTUBULE BINDING PROTEIN 2C"/>
    <property type="match status" value="1"/>
</dbReference>
<evidence type="ECO:0000313" key="4">
    <source>
        <dbReference type="Proteomes" id="UP000298416"/>
    </source>
</evidence>
<dbReference type="GO" id="GO:0008017">
    <property type="term" value="F:microtubule binding"/>
    <property type="evidence" value="ECO:0007669"/>
    <property type="project" value="InterPro"/>
</dbReference>
<comment type="caution">
    <text evidence="3">The sequence shown here is derived from an EMBL/GenBank/DDBJ whole genome shotgun (WGS) entry which is preliminary data.</text>
</comment>
<dbReference type="OrthoDB" id="1915670at2759"/>
<protein>
    <recommendedName>
        <fullName evidence="5">Movement protein binding protein 2C</fullName>
    </recommendedName>
</protein>